<dbReference type="SMART" id="SM00386">
    <property type="entry name" value="HAT"/>
    <property type="match status" value="12"/>
</dbReference>
<dbReference type="EMBL" id="JAHUZD010000058">
    <property type="protein sequence ID" value="KAI3405211.2"/>
    <property type="molecule type" value="Genomic_DNA"/>
</dbReference>
<evidence type="ECO:0000256" key="8">
    <source>
        <dbReference type="ARBA" id="ARBA00039167"/>
    </source>
</evidence>
<dbReference type="RefSeq" id="XP_049180956.1">
    <property type="nucleotide sequence ID" value="XM_049323169.1"/>
</dbReference>
<keyword evidence="6" id="KW-0508">mRNA splicing</keyword>
<keyword evidence="12" id="KW-1185">Reference proteome</keyword>
<dbReference type="PANTHER" id="PTHR11246">
    <property type="entry name" value="PRE-MRNA SPLICING FACTOR"/>
    <property type="match status" value="1"/>
</dbReference>
<evidence type="ECO:0000256" key="7">
    <source>
        <dbReference type="ARBA" id="ARBA00023242"/>
    </source>
</evidence>
<evidence type="ECO:0000259" key="10">
    <source>
        <dbReference type="Pfam" id="PF23233"/>
    </source>
</evidence>
<evidence type="ECO:0000256" key="9">
    <source>
        <dbReference type="SAM" id="MobiDB-lite"/>
    </source>
</evidence>
<reference evidence="11" key="1">
    <citation type="journal article" date="2022" name="DNA Res.">
        <title>Genome analysis of five recently described species of the CUG-Ser clade uncovers Candida theae as a new hybrid lineage with pathogenic potential in the Candida parapsilosis species complex.</title>
        <authorList>
            <person name="Mixao V."/>
            <person name="Del Olmo V."/>
            <person name="Hegedusova E."/>
            <person name="Saus E."/>
            <person name="Pryszcz L."/>
            <person name="Cillingova A."/>
            <person name="Nosek J."/>
            <person name="Gabaldon T."/>
        </authorList>
    </citation>
    <scope>NUCLEOTIDE SEQUENCE</scope>
    <source>
        <strain evidence="11">CBS 10844</strain>
    </source>
</reference>
<dbReference type="SUPFAM" id="SSF48452">
    <property type="entry name" value="TPR-like"/>
    <property type="match status" value="4"/>
</dbReference>
<dbReference type="InterPro" id="IPR003107">
    <property type="entry name" value="HAT"/>
</dbReference>
<comment type="subcellular location">
    <subcellularLocation>
        <location evidence="1">Nucleus</location>
    </subcellularLocation>
</comment>
<evidence type="ECO:0000256" key="3">
    <source>
        <dbReference type="ARBA" id="ARBA00022664"/>
    </source>
</evidence>
<dbReference type="InterPro" id="IPR045075">
    <property type="entry name" value="Syf1-like"/>
</dbReference>
<dbReference type="Gene3D" id="1.25.40.10">
    <property type="entry name" value="Tetratricopeptide repeat domain"/>
    <property type="match status" value="3"/>
</dbReference>
<protein>
    <recommendedName>
        <fullName evidence="8">Pre-mRNA-splicing factor CLF1</fullName>
    </recommendedName>
</protein>
<evidence type="ECO:0000313" key="12">
    <source>
        <dbReference type="Proteomes" id="UP001202479"/>
    </source>
</evidence>
<dbReference type="Proteomes" id="UP001202479">
    <property type="component" value="Unassembled WGS sequence"/>
</dbReference>
<evidence type="ECO:0000256" key="5">
    <source>
        <dbReference type="ARBA" id="ARBA00022737"/>
    </source>
</evidence>
<keyword evidence="3" id="KW-0507">mRNA processing</keyword>
<dbReference type="GO" id="GO:0000245">
    <property type="term" value="P:spliceosomal complex assembly"/>
    <property type="evidence" value="ECO:0007669"/>
    <property type="project" value="TreeGrafter"/>
</dbReference>
<comment type="similarity">
    <text evidence="2">Belongs to the crooked-neck family.</text>
</comment>
<name>A0AAI9WYE6_9ASCO</name>
<sequence>MDAGGQITSKRILDDAFNSSNKISSFRPKQTIQDLEELYSYQQAKRKEFEQQLNKNRLNFGQWLRYAKWELEHNHDFARVRSIMERALDVNVEHIPFWTHYIQLELIHKNINHARNLLQRATTTLPNVDKLWFLYVQTEEMLKNYQMVRIVFEKWLKWPPNETTWEAYANFEARYEETENVRRIYQRYLAEYPRCQVWLKWVDYELQNNPSDIAQIRAVFEAAIDFVCKTPGAIVDDDEFFPKLVASWLAWELRCQELERVKAIHELLLDSNRFKYSSKVKKALLTAISEIENVVGDKKSIESSIIQKRRIKYEEDIEIDPTNYDSWWSYISIVVSQGESESESETERESREKLREIFDKSTLYPPTDAWKNDKWRKYIMIWVRYAFWEEFDNSDIEAARAVWNSCLKIMSQKSFISGKVWIGLAEFELRNNSENGLSKARKVLGRALGQMNQCGPKMNILKYYIKLEKRLCEWDRVRLIYQKWLELCFLFRIPCNDVVKQLLSFETFLDEEGRCEALMEVLVDLCVKEKDVIESRDDRAEIIEMAIEFFTEALKYDKVRDIYKSMVDTEPTAHNWINLALFESTIPTTDQLEQLLEDTTGQFEISVGREQIENTRSVYKKAVLYFRKHHDQENQKLVLESWREYEEANGDDESIAAISSKLPKRVKKRKTVNGIEEEYYELVFPPEDEEEEEEKEESNPPVVPPSINKFLANARKWAETKK</sequence>
<comment type="caution">
    <text evidence="11">The sequence shown here is derived from an EMBL/GenBank/DDBJ whole genome shotgun (WGS) entry which is preliminary data.</text>
</comment>
<dbReference type="GO" id="GO:0071007">
    <property type="term" value="C:U2-type catalytic step 2 spliceosome"/>
    <property type="evidence" value="ECO:0007669"/>
    <property type="project" value="TreeGrafter"/>
</dbReference>
<feature type="compositionally biased region" description="Acidic residues" evidence="9">
    <location>
        <begin position="683"/>
        <end position="696"/>
    </location>
</feature>
<dbReference type="GO" id="GO:0071014">
    <property type="term" value="C:post-mRNA release spliceosomal complex"/>
    <property type="evidence" value="ECO:0007669"/>
    <property type="project" value="TreeGrafter"/>
</dbReference>
<keyword evidence="5" id="KW-0677">Repeat</keyword>
<evidence type="ECO:0000256" key="4">
    <source>
        <dbReference type="ARBA" id="ARBA00022728"/>
    </source>
</evidence>
<feature type="region of interest" description="Disordered" evidence="9">
    <location>
        <begin position="683"/>
        <end position="707"/>
    </location>
</feature>
<evidence type="ECO:0000256" key="1">
    <source>
        <dbReference type="ARBA" id="ARBA00004123"/>
    </source>
</evidence>
<keyword evidence="4" id="KW-0747">Spliceosome</keyword>
<evidence type="ECO:0000256" key="2">
    <source>
        <dbReference type="ARBA" id="ARBA00008644"/>
    </source>
</evidence>
<dbReference type="GO" id="GO:0071011">
    <property type="term" value="C:precatalytic spliceosome"/>
    <property type="evidence" value="ECO:0007669"/>
    <property type="project" value="TreeGrafter"/>
</dbReference>
<dbReference type="GeneID" id="73379605"/>
<evidence type="ECO:0000256" key="6">
    <source>
        <dbReference type="ARBA" id="ARBA00023187"/>
    </source>
</evidence>
<accession>A0AAI9WYE6</accession>
<keyword evidence="7" id="KW-0539">Nucleus</keyword>
<dbReference type="InterPro" id="IPR055433">
    <property type="entry name" value="HAT_Syf1-like_N"/>
</dbReference>
<proteinExistence type="inferred from homology"/>
<dbReference type="AlphaFoldDB" id="A0AAI9WYE6"/>
<dbReference type="Pfam" id="PF23233">
    <property type="entry name" value="HAT_Syf1_CNRKL1_N"/>
    <property type="match status" value="1"/>
</dbReference>
<organism evidence="11 12">
    <name type="scientific">Candida oxycetoniae</name>
    <dbReference type="NCBI Taxonomy" id="497107"/>
    <lineage>
        <taxon>Eukaryota</taxon>
        <taxon>Fungi</taxon>
        <taxon>Dikarya</taxon>
        <taxon>Ascomycota</taxon>
        <taxon>Saccharomycotina</taxon>
        <taxon>Pichiomycetes</taxon>
        <taxon>Debaryomycetaceae</taxon>
        <taxon>Candida/Lodderomyces clade</taxon>
        <taxon>Candida</taxon>
    </lineage>
</organism>
<dbReference type="PANTHER" id="PTHR11246:SF3">
    <property type="entry name" value="CROOKED NECK-LIKE PROTEIN 1"/>
    <property type="match status" value="1"/>
</dbReference>
<dbReference type="InterPro" id="IPR011990">
    <property type="entry name" value="TPR-like_helical_dom_sf"/>
</dbReference>
<feature type="domain" description="Pre-mRNA-splicing factor Syf1-like N-terminal HAT-repeats" evidence="10">
    <location>
        <begin position="48"/>
        <end position="192"/>
    </location>
</feature>
<gene>
    <name evidence="11" type="ORF">KGF56_001988</name>
</gene>
<evidence type="ECO:0000313" key="11">
    <source>
        <dbReference type="EMBL" id="KAI3405211.2"/>
    </source>
</evidence>
<dbReference type="GO" id="GO:0000974">
    <property type="term" value="C:Prp19 complex"/>
    <property type="evidence" value="ECO:0007669"/>
    <property type="project" value="TreeGrafter"/>
</dbReference>